<feature type="transmembrane region" description="Helical" evidence="6">
    <location>
        <begin position="247"/>
        <end position="272"/>
    </location>
</feature>
<dbReference type="PANTHER" id="PTHR19282">
    <property type="entry name" value="TETRASPANIN"/>
    <property type="match status" value="1"/>
</dbReference>
<dbReference type="EMBL" id="CAJHNH020002276">
    <property type="protein sequence ID" value="CAG5126178.1"/>
    <property type="molecule type" value="Genomic_DNA"/>
</dbReference>
<proteinExistence type="inferred from homology"/>
<sequence>MAMLALVRVMKWMLFVFNILILCAGAIAIGLGAWGLGSEYGAEKLKDLTGSQLYRGAAIAIIVGGCVVVVIALIGAIGAIRENRILLGIYFVVTLLLLILFVVAASVGYAYKDIVQEKIAMEMESTLVNRYGVDIDNNNDNNDVTNVWDDLQRKLMCCGVKGRTPGSLKSWYLWQSSKWFNSTNNIPKKLVPESCCNPNYNATMCYFLNPDPSRPVQTSVDKVTHESEYVYYKGCLDKLVDYVEDHIVAIAGIAVAIIVVMFLCLLFAMCVCTHVGKKSLVV</sequence>
<comment type="caution">
    <text evidence="7">The sequence shown here is derived from an EMBL/GenBank/DDBJ whole genome shotgun (WGS) entry which is preliminary data.</text>
</comment>
<feature type="transmembrane region" description="Helical" evidence="6">
    <location>
        <begin position="56"/>
        <end position="80"/>
    </location>
</feature>
<protein>
    <recommendedName>
        <fullName evidence="6">Tetraspanin</fullName>
    </recommendedName>
</protein>
<dbReference type="InterPro" id="IPR008952">
    <property type="entry name" value="Tetraspanin_EC2_sf"/>
</dbReference>
<dbReference type="Pfam" id="PF00335">
    <property type="entry name" value="Tetraspanin"/>
    <property type="match status" value="1"/>
</dbReference>
<dbReference type="AlphaFoldDB" id="A0A8S3ZDD0"/>
<evidence type="ECO:0000256" key="5">
    <source>
        <dbReference type="ARBA" id="ARBA00023136"/>
    </source>
</evidence>
<evidence type="ECO:0000256" key="6">
    <source>
        <dbReference type="RuleBase" id="RU361218"/>
    </source>
</evidence>
<keyword evidence="8" id="KW-1185">Reference proteome</keyword>
<comment type="similarity">
    <text evidence="2 6">Belongs to the tetraspanin (TM4SF) family.</text>
</comment>
<dbReference type="SUPFAM" id="SSF48652">
    <property type="entry name" value="Tetraspanin"/>
    <property type="match status" value="1"/>
</dbReference>
<dbReference type="PANTHER" id="PTHR19282:SF544">
    <property type="entry name" value="TETRASPANIN"/>
    <property type="match status" value="1"/>
</dbReference>
<feature type="transmembrane region" description="Helical" evidence="6">
    <location>
        <begin position="12"/>
        <end position="36"/>
    </location>
</feature>
<dbReference type="InterPro" id="IPR018499">
    <property type="entry name" value="Tetraspanin/Peripherin"/>
</dbReference>
<dbReference type="InterPro" id="IPR000301">
    <property type="entry name" value="Tetraspanin_animals"/>
</dbReference>
<evidence type="ECO:0000313" key="8">
    <source>
        <dbReference type="Proteomes" id="UP000678393"/>
    </source>
</evidence>
<evidence type="ECO:0000256" key="2">
    <source>
        <dbReference type="ARBA" id="ARBA00006840"/>
    </source>
</evidence>
<name>A0A8S3ZDD0_9EUPU</name>
<keyword evidence="4 6" id="KW-1133">Transmembrane helix</keyword>
<dbReference type="Proteomes" id="UP000678393">
    <property type="component" value="Unassembled WGS sequence"/>
</dbReference>
<dbReference type="GO" id="GO:0005886">
    <property type="term" value="C:plasma membrane"/>
    <property type="evidence" value="ECO:0007669"/>
    <property type="project" value="TreeGrafter"/>
</dbReference>
<keyword evidence="3 6" id="KW-0812">Transmembrane</keyword>
<keyword evidence="5 6" id="KW-0472">Membrane</keyword>
<dbReference type="PIRSF" id="PIRSF002419">
    <property type="entry name" value="Tetraspanin"/>
    <property type="match status" value="1"/>
</dbReference>
<dbReference type="OrthoDB" id="438211at2759"/>
<reference evidence="7" key="1">
    <citation type="submission" date="2021-04" db="EMBL/GenBank/DDBJ databases">
        <authorList>
            <consortium name="Molecular Ecology Group"/>
        </authorList>
    </citation>
    <scope>NUCLEOTIDE SEQUENCE</scope>
</reference>
<evidence type="ECO:0000256" key="4">
    <source>
        <dbReference type="ARBA" id="ARBA00022989"/>
    </source>
</evidence>
<gene>
    <name evidence="7" type="ORF">CUNI_LOCUS11736</name>
</gene>
<organism evidence="7 8">
    <name type="scientific">Candidula unifasciata</name>
    <dbReference type="NCBI Taxonomy" id="100452"/>
    <lineage>
        <taxon>Eukaryota</taxon>
        <taxon>Metazoa</taxon>
        <taxon>Spiralia</taxon>
        <taxon>Lophotrochozoa</taxon>
        <taxon>Mollusca</taxon>
        <taxon>Gastropoda</taxon>
        <taxon>Heterobranchia</taxon>
        <taxon>Euthyneura</taxon>
        <taxon>Panpulmonata</taxon>
        <taxon>Eupulmonata</taxon>
        <taxon>Stylommatophora</taxon>
        <taxon>Helicina</taxon>
        <taxon>Helicoidea</taxon>
        <taxon>Geomitridae</taxon>
        <taxon>Candidula</taxon>
    </lineage>
</organism>
<evidence type="ECO:0000256" key="1">
    <source>
        <dbReference type="ARBA" id="ARBA00004141"/>
    </source>
</evidence>
<evidence type="ECO:0000313" key="7">
    <source>
        <dbReference type="EMBL" id="CAG5126178.1"/>
    </source>
</evidence>
<dbReference type="PRINTS" id="PR00259">
    <property type="entry name" value="TMFOUR"/>
</dbReference>
<dbReference type="Gene3D" id="1.10.1450.10">
    <property type="entry name" value="Tetraspanin"/>
    <property type="match status" value="1"/>
</dbReference>
<comment type="subcellular location">
    <subcellularLocation>
        <location evidence="1 6">Membrane</location>
        <topology evidence="1 6">Multi-pass membrane protein</topology>
    </subcellularLocation>
</comment>
<accession>A0A8S3ZDD0</accession>
<feature type="transmembrane region" description="Helical" evidence="6">
    <location>
        <begin position="87"/>
        <end position="111"/>
    </location>
</feature>
<evidence type="ECO:0000256" key="3">
    <source>
        <dbReference type="ARBA" id="ARBA00022692"/>
    </source>
</evidence>